<dbReference type="EMBL" id="BOMW01000018">
    <property type="protein sequence ID" value="GIF04289.1"/>
    <property type="molecule type" value="Genomic_DNA"/>
</dbReference>
<organism evidence="1 2">
    <name type="scientific">Actinoplanes siamensis</name>
    <dbReference type="NCBI Taxonomy" id="1223317"/>
    <lineage>
        <taxon>Bacteria</taxon>
        <taxon>Bacillati</taxon>
        <taxon>Actinomycetota</taxon>
        <taxon>Actinomycetes</taxon>
        <taxon>Micromonosporales</taxon>
        <taxon>Micromonosporaceae</taxon>
        <taxon>Actinoplanes</taxon>
    </lineage>
</organism>
<evidence type="ECO:0000313" key="1">
    <source>
        <dbReference type="EMBL" id="GIF04289.1"/>
    </source>
</evidence>
<evidence type="ECO:0000313" key="2">
    <source>
        <dbReference type="Proteomes" id="UP000629619"/>
    </source>
</evidence>
<dbReference type="AlphaFoldDB" id="A0A919N4R1"/>
<keyword evidence="2" id="KW-1185">Reference proteome</keyword>
<comment type="caution">
    <text evidence="1">The sequence shown here is derived from an EMBL/GenBank/DDBJ whole genome shotgun (WGS) entry which is preliminary data.</text>
</comment>
<reference evidence="1" key="1">
    <citation type="submission" date="2021-01" db="EMBL/GenBank/DDBJ databases">
        <title>Whole genome shotgun sequence of Actinoplanes siamensis NBRC 109076.</title>
        <authorList>
            <person name="Komaki H."/>
            <person name="Tamura T."/>
        </authorList>
    </citation>
    <scope>NUCLEOTIDE SEQUENCE</scope>
    <source>
        <strain evidence="1">NBRC 109076</strain>
    </source>
</reference>
<proteinExistence type="predicted"/>
<name>A0A919N4R1_9ACTN</name>
<accession>A0A919N4R1</accession>
<protein>
    <submittedName>
        <fullName evidence="1">Uncharacterized protein</fullName>
    </submittedName>
</protein>
<sequence>MVRARPVHAGMTALFARLFDDAALFPPGNAPMAEAVPAWLRREGDLVGPFVLPWARLPEVGVHLDAAGPPLDLALIAAPADLPAAAGRIADHPGLRLVAVEAPVAVGADQVRSVVRTTAALPPDVTVAVEVPRTGGRDEVLDALAGSGCRAKLRTGGLRPDLFPSPAELAGTIRACVARGIAFKCTAGLHNAIRHDEHHGFLNVLLAASDPGSAETQLLRTDATAMAAEVRGWSPSDITRVRSVFTSFGTCDVAEPVHDLVRLGLLPERISA</sequence>
<dbReference type="Proteomes" id="UP000629619">
    <property type="component" value="Unassembled WGS sequence"/>
</dbReference>
<gene>
    <name evidence="1" type="ORF">Asi03nite_18270</name>
</gene>